<dbReference type="PANTHER" id="PTHR47961:SF6">
    <property type="entry name" value="DNA-DIRECTED DNA POLYMERASE"/>
    <property type="match status" value="1"/>
</dbReference>
<dbReference type="NCBIfam" id="TIGR01587">
    <property type="entry name" value="cas3_core"/>
    <property type="match status" value="1"/>
</dbReference>
<keyword evidence="5" id="KW-0547">Nucleotide-binding</keyword>
<dbReference type="PROSITE" id="PS51194">
    <property type="entry name" value="HELICASE_CTER"/>
    <property type="match status" value="1"/>
</dbReference>
<dbReference type="InterPro" id="IPR054712">
    <property type="entry name" value="Cas3-like_dom"/>
</dbReference>
<dbReference type="InterPro" id="IPR027417">
    <property type="entry name" value="P-loop_NTPase"/>
</dbReference>
<evidence type="ECO:0000256" key="2">
    <source>
        <dbReference type="ARBA" id="ARBA00009046"/>
    </source>
</evidence>
<evidence type="ECO:0000256" key="4">
    <source>
        <dbReference type="ARBA" id="ARBA00022723"/>
    </source>
</evidence>
<dbReference type="PANTHER" id="PTHR47961">
    <property type="entry name" value="DNA POLYMERASE THETA, PUTATIVE (AFU_ORTHOLOGUE AFUA_1G05260)-RELATED"/>
    <property type="match status" value="1"/>
</dbReference>
<gene>
    <name evidence="13" type="primary">cas3</name>
    <name evidence="13" type="ORF">WMO38_12050</name>
</gene>
<evidence type="ECO:0000313" key="13">
    <source>
        <dbReference type="EMBL" id="MEQ2535847.1"/>
    </source>
</evidence>
<evidence type="ECO:0000256" key="5">
    <source>
        <dbReference type="ARBA" id="ARBA00022741"/>
    </source>
</evidence>
<keyword evidence="4" id="KW-0479">Metal-binding</keyword>
<dbReference type="CDD" id="cd09641">
    <property type="entry name" value="Cas3''_I"/>
    <property type="match status" value="1"/>
</dbReference>
<dbReference type="InterPro" id="IPR006483">
    <property type="entry name" value="CRISPR-assoc_Cas3_HD"/>
</dbReference>
<dbReference type="SMART" id="SM00487">
    <property type="entry name" value="DEXDc"/>
    <property type="match status" value="1"/>
</dbReference>
<reference evidence="13 14" key="1">
    <citation type="submission" date="2024-03" db="EMBL/GenBank/DDBJ databases">
        <title>Human intestinal bacterial collection.</title>
        <authorList>
            <person name="Pauvert C."/>
            <person name="Hitch T.C.A."/>
            <person name="Clavel T."/>
        </authorList>
    </citation>
    <scope>NUCLEOTIDE SEQUENCE [LARGE SCALE GENOMIC DNA]</scope>
    <source>
        <strain evidence="13 14">CLA-JM-H10</strain>
    </source>
</reference>
<evidence type="ECO:0000259" key="11">
    <source>
        <dbReference type="PROSITE" id="PS51194"/>
    </source>
</evidence>
<dbReference type="SUPFAM" id="SSF52540">
    <property type="entry name" value="P-loop containing nucleoside triphosphate hydrolases"/>
    <property type="match status" value="1"/>
</dbReference>
<comment type="similarity">
    <text evidence="1">In the N-terminal section; belongs to the CRISPR-associated nuclease Cas3-HD family.</text>
</comment>
<keyword evidence="8" id="KW-0067">ATP-binding</keyword>
<dbReference type="PROSITE" id="PS51643">
    <property type="entry name" value="HD_CAS3"/>
    <property type="match status" value="1"/>
</dbReference>
<dbReference type="Proteomes" id="UP001480973">
    <property type="component" value="Unassembled WGS sequence"/>
</dbReference>
<keyword evidence="6" id="KW-0378">Hydrolase</keyword>
<dbReference type="Pfam" id="PF22590">
    <property type="entry name" value="Cas3-like_C_2"/>
    <property type="match status" value="1"/>
</dbReference>
<dbReference type="Gene3D" id="1.10.3210.30">
    <property type="match status" value="1"/>
</dbReference>
<dbReference type="NCBIfam" id="TIGR01596">
    <property type="entry name" value="cas3_HD"/>
    <property type="match status" value="1"/>
</dbReference>
<evidence type="ECO:0000256" key="8">
    <source>
        <dbReference type="ARBA" id="ARBA00022840"/>
    </source>
</evidence>
<protein>
    <submittedName>
        <fullName evidence="13">CRISPR-associated helicase Cas3</fullName>
    </submittedName>
</protein>
<evidence type="ECO:0000256" key="3">
    <source>
        <dbReference type="ARBA" id="ARBA00022722"/>
    </source>
</evidence>
<organism evidence="13 14">
    <name type="scientific">Lachnospira intestinalis</name>
    <dbReference type="NCBI Taxonomy" id="3133158"/>
    <lineage>
        <taxon>Bacteria</taxon>
        <taxon>Bacillati</taxon>
        <taxon>Bacillota</taxon>
        <taxon>Clostridia</taxon>
        <taxon>Lachnospirales</taxon>
        <taxon>Lachnospiraceae</taxon>
        <taxon>Lachnospira</taxon>
    </lineage>
</organism>
<dbReference type="InterPro" id="IPR050474">
    <property type="entry name" value="Hel308_SKI2-like"/>
</dbReference>
<name>A0ABV1GQR8_9FIRM</name>
<dbReference type="SMART" id="SM00490">
    <property type="entry name" value="HELICc"/>
    <property type="match status" value="1"/>
</dbReference>
<dbReference type="InterPro" id="IPR001650">
    <property type="entry name" value="Helicase_C-like"/>
</dbReference>
<keyword evidence="9" id="KW-0051">Antiviral defense</keyword>
<evidence type="ECO:0000256" key="9">
    <source>
        <dbReference type="ARBA" id="ARBA00023118"/>
    </source>
</evidence>
<keyword evidence="14" id="KW-1185">Reference proteome</keyword>
<evidence type="ECO:0000259" key="12">
    <source>
        <dbReference type="PROSITE" id="PS51643"/>
    </source>
</evidence>
<dbReference type="InterPro" id="IPR011545">
    <property type="entry name" value="DEAD/DEAH_box_helicase_dom"/>
</dbReference>
<dbReference type="InterPro" id="IPR006474">
    <property type="entry name" value="Helicase_Cas3_CRISPR-ass_core"/>
</dbReference>
<dbReference type="PROSITE" id="PS51192">
    <property type="entry name" value="HELICASE_ATP_BIND_1"/>
    <property type="match status" value="1"/>
</dbReference>
<comment type="similarity">
    <text evidence="2">In the central section; belongs to the CRISPR-associated helicase Cas3 family.</text>
</comment>
<feature type="domain" description="Helicase C-terminal" evidence="11">
    <location>
        <begin position="581"/>
        <end position="742"/>
    </location>
</feature>
<dbReference type="Pfam" id="PF00270">
    <property type="entry name" value="DEAD"/>
    <property type="match status" value="1"/>
</dbReference>
<sequence length="891" mass="105416">MNWGKIMLSVDEFINYSDKYYAHIIQETSEEISRTETLTEHTKLCQKYFIMLAEDKKFDKIIKIFENEYLLNFSEKALELFEYMSVNIPTLHDMGKINPRFQKDKMRNKLYFKIEADEYGNIKSNHSIISSIFYLDYFIEKIASEEDKENISKEEMLVLKDFAYIYSFIISRHHGNVIDFQNYMISFKPDYSDNIGYRAYEWYKLWKQGIRSENVDKNIEKNKLYNENFKMNDVVKLTKQYSSSDKSKMYKRISKDENKKSVYLYGWTRFLYSLLVASDYYATSEFMNGVKITEFGGIESIDCIYKEYTNGKVQKSIENYKYNIYPMSSEQLKKTKNINNLRTEMYLDAENELSDNIDKNIFYLEAPTGSGKSNTSMNLSFNLVKQCADINKIFYIYPYNTLVEQNIACIEKLFENNNRIMSQVAVVNSITPYKNKSDNFNEEKLIDKDYQRILLDRQFFNYPIVLSTHVTLFNMLFGDRKEDLFGFHQICNSVIVLDEIHTYKNSLWGEIITFLSAYADLFNVKIIIMSATLPNLDNLINNNEASVRLIKNREKYFANPIFKNRVIPDYSLLKQGNKKITLEELKVHVLKNQHKRIIVEFIKKKTAQEFYRLIKNDTEEGVTVRLMTGNSNIQERKDIINEIKELESVILVATQVIEAGVDIDMDIGYKDISRLDSEEQFMGRINRSCKKENCIVYFFNYDDAGKIYINDARLNTGRTLEDDNIRLMLESKEFDSFYKSVFEDLSYVYGKYGENNLNDFFKKNAGHLDMKNVSEHMKLIDDNSVKMYLYLNIEKPGLDYTAAELWEEYRSLLEDTQLANNRYPEKKVKLQDVRSKMNTFMYQVRPNLQWVKCGDYEQIGDIYYIDNGQDYLDEYGMIDLDLIEDNEELFL</sequence>
<feature type="domain" description="HD Cas3-type" evidence="12">
    <location>
        <begin position="31"/>
        <end position="281"/>
    </location>
</feature>
<keyword evidence="3" id="KW-0540">Nuclease</keyword>
<evidence type="ECO:0000313" key="14">
    <source>
        <dbReference type="Proteomes" id="UP001480973"/>
    </source>
</evidence>
<feature type="domain" description="Helicase ATP-binding" evidence="10">
    <location>
        <begin position="353"/>
        <end position="551"/>
    </location>
</feature>
<comment type="caution">
    <text evidence="13">The sequence shown here is derived from an EMBL/GenBank/DDBJ whole genome shotgun (WGS) entry which is preliminary data.</text>
</comment>
<proteinExistence type="inferred from homology"/>
<evidence type="ECO:0000256" key="1">
    <source>
        <dbReference type="ARBA" id="ARBA00006847"/>
    </source>
</evidence>
<dbReference type="InterPro" id="IPR038257">
    <property type="entry name" value="CRISPR-assoc_Cas3_HD_sf"/>
</dbReference>
<evidence type="ECO:0000259" key="10">
    <source>
        <dbReference type="PROSITE" id="PS51192"/>
    </source>
</evidence>
<keyword evidence="7" id="KW-0347">Helicase</keyword>
<evidence type="ECO:0000256" key="6">
    <source>
        <dbReference type="ARBA" id="ARBA00022801"/>
    </source>
</evidence>
<evidence type="ECO:0000256" key="7">
    <source>
        <dbReference type="ARBA" id="ARBA00022806"/>
    </source>
</evidence>
<accession>A0ABV1GQR8</accession>
<dbReference type="EMBL" id="JBBMES010000016">
    <property type="protein sequence ID" value="MEQ2535847.1"/>
    <property type="molecule type" value="Genomic_DNA"/>
</dbReference>
<dbReference type="InterPro" id="IPR014001">
    <property type="entry name" value="Helicase_ATP-bd"/>
</dbReference>
<dbReference type="Gene3D" id="3.40.50.300">
    <property type="entry name" value="P-loop containing nucleotide triphosphate hydrolases"/>
    <property type="match status" value="2"/>
</dbReference>